<dbReference type="InterPro" id="IPR036508">
    <property type="entry name" value="Chitin-bd_dom_sf"/>
</dbReference>
<evidence type="ECO:0000259" key="2">
    <source>
        <dbReference type="PROSITE" id="PS50940"/>
    </source>
</evidence>
<dbReference type="EnsemblMetazoa" id="SMAR007125-RA">
    <property type="protein sequence ID" value="SMAR007125-PA"/>
    <property type="gene ID" value="SMAR007125"/>
</dbReference>
<dbReference type="GO" id="GO:0008061">
    <property type="term" value="F:chitin binding"/>
    <property type="evidence" value="ECO:0007669"/>
    <property type="project" value="InterPro"/>
</dbReference>
<dbReference type="OMA" id="DQANGCK"/>
<evidence type="ECO:0000313" key="4">
    <source>
        <dbReference type="Proteomes" id="UP000014500"/>
    </source>
</evidence>
<organism evidence="3 4">
    <name type="scientific">Strigamia maritima</name>
    <name type="common">European centipede</name>
    <name type="synonym">Geophilus maritimus</name>
    <dbReference type="NCBI Taxonomy" id="126957"/>
    <lineage>
        <taxon>Eukaryota</taxon>
        <taxon>Metazoa</taxon>
        <taxon>Ecdysozoa</taxon>
        <taxon>Arthropoda</taxon>
        <taxon>Myriapoda</taxon>
        <taxon>Chilopoda</taxon>
        <taxon>Pleurostigmophora</taxon>
        <taxon>Geophilomorpha</taxon>
        <taxon>Linotaeniidae</taxon>
        <taxon>Strigamia</taxon>
    </lineage>
</organism>
<keyword evidence="4" id="KW-1185">Reference proteome</keyword>
<reference evidence="4" key="1">
    <citation type="submission" date="2011-05" db="EMBL/GenBank/DDBJ databases">
        <authorList>
            <person name="Richards S.R."/>
            <person name="Qu J."/>
            <person name="Jiang H."/>
            <person name="Jhangiani S.N."/>
            <person name="Agravi P."/>
            <person name="Goodspeed R."/>
            <person name="Gross S."/>
            <person name="Mandapat C."/>
            <person name="Jackson L."/>
            <person name="Mathew T."/>
            <person name="Pu L."/>
            <person name="Thornton R."/>
            <person name="Saada N."/>
            <person name="Wilczek-Boney K.B."/>
            <person name="Lee S."/>
            <person name="Kovar C."/>
            <person name="Wu Y."/>
            <person name="Scherer S.E."/>
            <person name="Worley K.C."/>
            <person name="Muzny D.M."/>
            <person name="Gibbs R."/>
        </authorList>
    </citation>
    <scope>NUCLEOTIDE SEQUENCE</scope>
    <source>
        <strain evidence="4">Brora</strain>
    </source>
</reference>
<dbReference type="PhylomeDB" id="T1J0R8"/>
<feature type="domain" description="Chitin-binding type-2" evidence="2">
    <location>
        <begin position="49"/>
        <end position="116"/>
    </location>
</feature>
<dbReference type="Gene3D" id="2.170.140.10">
    <property type="entry name" value="Chitin binding domain"/>
    <property type="match status" value="1"/>
</dbReference>
<feature type="signal peptide" evidence="1">
    <location>
        <begin position="1"/>
        <end position="19"/>
    </location>
</feature>
<dbReference type="PANTHER" id="PTHR22933">
    <property type="entry name" value="FI18007P1-RELATED"/>
    <property type="match status" value="1"/>
</dbReference>
<proteinExistence type="predicted"/>
<keyword evidence="1" id="KW-0732">Signal</keyword>
<dbReference type="GO" id="GO:0005576">
    <property type="term" value="C:extracellular region"/>
    <property type="evidence" value="ECO:0007669"/>
    <property type="project" value="InterPro"/>
</dbReference>
<accession>T1J0R8</accession>
<dbReference type="PANTHER" id="PTHR22933:SF43">
    <property type="entry name" value="LP10131P"/>
    <property type="match status" value="1"/>
</dbReference>
<reference evidence="3" key="2">
    <citation type="submission" date="2015-02" db="UniProtKB">
        <authorList>
            <consortium name="EnsemblMetazoa"/>
        </authorList>
    </citation>
    <scope>IDENTIFICATION</scope>
</reference>
<dbReference type="STRING" id="126957.T1J0R8"/>
<dbReference type="AlphaFoldDB" id="T1J0R8"/>
<evidence type="ECO:0000256" key="1">
    <source>
        <dbReference type="SAM" id="SignalP"/>
    </source>
</evidence>
<dbReference type="Proteomes" id="UP000014500">
    <property type="component" value="Unassembled WGS sequence"/>
</dbReference>
<dbReference type="InterPro" id="IPR052976">
    <property type="entry name" value="Scoloptoxin-like"/>
</dbReference>
<dbReference type="SUPFAM" id="SSF57625">
    <property type="entry name" value="Invertebrate chitin-binding proteins"/>
    <property type="match status" value="1"/>
</dbReference>
<feature type="chain" id="PRO_5004590109" description="Chitin-binding type-2 domain-containing protein" evidence="1">
    <location>
        <begin position="20"/>
        <end position="162"/>
    </location>
</feature>
<dbReference type="eggNOG" id="ENOG502S5QE">
    <property type="taxonomic scope" value="Eukaryota"/>
</dbReference>
<dbReference type="Pfam" id="PF01607">
    <property type="entry name" value="CBM_14"/>
    <property type="match status" value="1"/>
</dbReference>
<protein>
    <recommendedName>
        <fullName evidence="2">Chitin-binding type-2 domain-containing protein</fullName>
    </recommendedName>
</protein>
<evidence type="ECO:0000313" key="3">
    <source>
        <dbReference type="EnsemblMetazoa" id="SMAR007125-PA"/>
    </source>
</evidence>
<name>T1J0R8_STRMM</name>
<dbReference type="InterPro" id="IPR002557">
    <property type="entry name" value="Chitin-bd_dom"/>
</dbReference>
<dbReference type="SMART" id="SM00494">
    <property type="entry name" value="ChtBD2"/>
    <property type="match status" value="1"/>
</dbReference>
<dbReference type="HOGENOM" id="CLU_137568_0_0_1"/>
<dbReference type="EMBL" id="JH431739">
    <property type="status" value="NOT_ANNOTATED_CDS"/>
    <property type="molecule type" value="Genomic_DNA"/>
</dbReference>
<dbReference type="PROSITE" id="PS50940">
    <property type="entry name" value="CHIT_BIND_II"/>
    <property type="match status" value="1"/>
</dbReference>
<sequence length="162" mass="18009">MKIGQVIFSAVVLITAVMAFPRIVKRQAGPNSYVLPDGAELIVDNIKSTFSCEGRQYGYYADVDNNCQIFHVCVPVSHADGAQETFIYSFFCGNQTVFDQSQLVCEYIDDAIPCGSTSDWLYLNDFFGNEEKQFYPRKGIPDQQPQGSVASAPDVVRLQGKK</sequence>